<evidence type="ECO:0000256" key="1">
    <source>
        <dbReference type="ARBA" id="ARBA00006607"/>
    </source>
</evidence>
<dbReference type="Gene3D" id="1.10.560.10">
    <property type="entry name" value="GroEL-like equatorial domain"/>
    <property type="match status" value="2"/>
</dbReference>
<dbReference type="Gene3D" id="3.50.7.10">
    <property type="entry name" value="GroEL"/>
    <property type="match status" value="1"/>
</dbReference>
<accession>X6L9C1</accession>
<feature type="region of interest" description="Disordered" evidence="4">
    <location>
        <begin position="414"/>
        <end position="443"/>
    </location>
</feature>
<dbReference type="InterPro" id="IPR027413">
    <property type="entry name" value="GROEL-like_equatorial_sf"/>
</dbReference>
<reference evidence="5 6" key="1">
    <citation type="journal article" date="2013" name="Curr. Biol.">
        <title>The Genome of the Foraminiferan Reticulomyxa filosa.</title>
        <authorList>
            <person name="Glockner G."/>
            <person name="Hulsmann N."/>
            <person name="Schleicher M."/>
            <person name="Noegel A.A."/>
            <person name="Eichinger L."/>
            <person name="Gallinger C."/>
            <person name="Pawlowski J."/>
            <person name="Sierra R."/>
            <person name="Euteneuer U."/>
            <person name="Pillet L."/>
            <person name="Moustafa A."/>
            <person name="Platzer M."/>
            <person name="Groth M."/>
            <person name="Szafranski K."/>
            <person name="Schliwa M."/>
        </authorList>
    </citation>
    <scope>NUCLEOTIDE SEQUENCE [LARGE SCALE GENOMIC DNA]</scope>
</reference>
<keyword evidence="6" id="KW-1185">Reference proteome</keyword>
<dbReference type="InterPro" id="IPR001844">
    <property type="entry name" value="Cpn60/GroEL"/>
</dbReference>
<dbReference type="PANTHER" id="PTHR45633">
    <property type="entry name" value="60 KDA HEAT SHOCK PROTEIN, MITOCHONDRIAL"/>
    <property type="match status" value="1"/>
</dbReference>
<keyword evidence="2" id="KW-0143">Chaperone</keyword>
<dbReference type="SUPFAM" id="SSF48592">
    <property type="entry name" value="GroEL equatorial domain-like"/>
    <property type="match status" value="2"/>
</dbReference>
<dbReference type="InterPro" id="IPR002423">
    <property type="entry name" value="Cpn60/GroEL/TCP-1"/>
</dbReference>
<gene>
    <name evidence="5" type="ORF">RFI_38848</name>
</gene>
<dbReference type="SUPFAM" id="SSF52029">
    <property type="entry name" value="GroEL apical domain-like"/>
    <property type="match status" value="1"/>
</dbReference>
<evidence type="ECO:0000313" key="6">
    <source>
        <dbReference type="Proteomes" id="UP000023152"/>
    </source>
</evidence>
<comment type="similarity">
    <text evidence="1 3">Belongs to the chaperonin (HSP60) family.</text>
</comment>
<feature type="non-terminal residue" evidence="5">
    <location>
        <position position="1"/>
    </location>
</feature>
<protein>
    <submittedName>
        <fullName evidence="5">Chaperonin GroEL</fullName>
    </submittedName>
</protein>
<dbReference type="EMBL" id="ASPP01046169">
    <property type="protein sequence ID" value="ETN98642.1"/>
    <property type="molecule type" value="Genomic_DNA"/>
</dbReference>
<dbReference type="Gene3D" id="3.30.260.10">
    <property type="entry name" value="TCP-1-like chaperonin intermediate domain"/>
    <property type="match status" value="1"/>
</dbReference>
<dbReference type="Proteomes" id="UP000023152">
    <property type="component" value="Unassembled WGS sequence"/>
</dbReference>
<sequence length="443" mass="50218">CHSAERPLVIIAKSIGGEALKFLIQNKVNNKVKVCPLRCPGDGDYKKYFFQDLAAVTGANLIMDEVGLKLKNVQLADLGECRRIVINEKTTTLVDGRGDGEQIENLIQHVKELLKQEDIKKRIRFWEERISRLQGGVAIIRVGGNNEMHIKEKKDRINDALNAVKAAVGEGVTVGGGMTYLYCSIFLDRYFQDKYLQLDNEDQRFGVEIIRKALKIPSTQLLENAGENAGFVIFSLLETAKEQLLGTQQSPLQHPTDFKHPNSVLLRYIDQYIRASITEGQLKVNPNKYTVLNELDYSYRQMHQNYMTENNPSSEEFLSAQAVDSILKNELMGQVKEELKPIFSKGYDSQFKYCDFVEKGIMDPFKVCKHALLDASSVAGMLITTETVISEIRYPDSGVPEPYRGELMSQDEFNKVRGPLPGMSEDESKEEFKRLSHKFKPSF</sequence>
<dbReference type="OrthoDB" id="1733909at2759"/>
<dbReference type="FunFam" id="3.50.7.10:FF:000001">
    <property type="entry name" value="60 kDa chaperonin"/>
    <property type="match status" value="1"/>
</dbReference>
<evidence type="ECO:0000256" key="3">
    <source>
        <dbReference type="RuleBase" id="RU000418"/>
    </source>
</evidence>
<dbReference type="Pfam" id="PF00118">
    <property type="entry name" value="Cpn60_TCP1"/>
    <property type="match status" value="1"/>
</dbReference>
<comment type="caution">
    <text evidence="5">The sequence shown here is derived from an EMBL/GenBank/DDBJ whole genome shotgun (WGS) entry which is preliminary data.</text>
</comment>
<organism evidence="5 6">
    <name type="scientific">Reticulomyxa filosa</name>
    <dbReference type="NCBI Taxonomy" id="46433"/>
    <lineage>
        <taxon>Eukaryota</taxon>
        <taxon>Sar</taxon>
        <taxon>Rhizaria</taxon>
        <taxon>Retaria</taxon>
        <taxon>Foraminifera</taxon>
        <taxon>Monothalamids</taxon>
        <taxon>Reticulomyxidae</taxon>
        <taxon>Reticulomyxa</taxon>
    </lineage>
</organism>
<dbReference type="GO" id="GO:0140662">
    <property type="term" value="F:ATP-dependent protein folding chaperone"/>
    <property type="evidence" value="ECO:0007669"/>
    <property type="project" value="InterPro"/>
</dbReference>
<dbReference type="PRINTS" id="PR00298">
    <property type="entry name" value="CHAPERONIN60"/>
</dbReference>
<evidence type="ECO:0000256" key="2">
    <source>
        <dbReference type="ARBA" id="ARBA00023186"/>
    </source>
</evidence>
<evidence type="ECO:0000313" key="5">
    <source>
        <dbReference type="EMBL" id="ETN98642.1"/>
    </source>
</evidence>
<name>X6L9C1_RETFI</name>
<dbReference type="InterPro" id="IPR027409">
    <property type="entry name" value="GroEL-like_apical_dom_sf"/>
</dbReference>
<proteinExistence type="inferred from homology"/>
<dbReference type="InterPro" id="IPR027410">
    <property type="entry name" value="TCP-1-like_intermed_sf"/>
</dbReference>
<evidence type="ECO:0000256" key="4">
    <source>
        <dbReference type="SAM" id="MobiDB-lite"/>
    </source>
</evidence>
<dbReference type="GO" id="GO:0005524">
    <property type="term" value="F:ATP binding"/>
    <property type="evidence" value="ECO:0007669"/>
    <property type="project" value="InterPro"/>
</dbReference>
<dbReference type="GO" id="GO:0042026">
    <property type="term" value="P:protein refolding"/>
    <property type="evidence" value="ECO:0007669"/>
    <property type="project" value="InterPro"/>
</dbReference>
<dbReference type="AlphaFoldDB" id="X6L9C1"/>